<feature type="transmembrane region" description="Helical" evidence="11">
    <location>
        <begin position="142"/>
        <end position="170"/>
    </location>
</feature>
<reference evidence="13 14" key="1">
    <citation type="submission" date="2023-08" db="EMBL/GenBank/DDBJ databases">
        <authorList>
            <person name="Palmer J.M."/>
        </authorList>
    </citation>
    <scope>NUCLEOTIDE SEQUENCE [LARGE SCALE GENOMIC DNA]</scope>
    <source>
        <strain evidence="13 14">TWF481</strain>
    </source>
</reference>
<organism evidence="13 14">
    <name type="scientific">Arthrobotrys musiformis</name>
    <dbReference type="NCBI Taxonomy" id="47236"/>
    <lineage>
        <taxon>Eukaryota</taxon>
        <taxon>Fungi</taxon>
        <taxon>Dikarya</taxon>
        <taxon>Ascomycota</taxon>
        <taxon>Pezizomycotina</taxon>
        <taxon>Orbiliomycetes</taxon>
        <taxon>Orbiliales</taxon>
        <taxon>Orbiliaceae</taxon>
        <taxon>Arthrobotrys</taxon>
    </lineage>
</organism>
<evidence type="ECO:0000313" key="13">
    <source>
        <dbReference type="EMBL" id="KAK6508805.1"/>
    </source>
</evidence>
<evidence type="ECO:0000256" key="5">
    <source>
        <dbReference type="ARBA" id="ARBA00020673"/>
    </source>
</evidence>
<dbReference type="EMBL" id="JAVHJL010000002">
    <property type="protein sequence ID" value="KAK6508805.1"/>
    <property type="molecule type" value="Genomic_DNA"/>
</dbReference>
<feature type="compositionally biased region" description="Polar residues" evidence="10">
    <location>
        <begin position="18"/>
        <end position="28"/>
    </location>
</feature>
<evidence type="ECO:0000256" key="3">
    <source>
        <dbReference type="ARBA" id="ARBA00008640"/>
    </source>
</evidence>
<dbReference type="AlphaFoldDB" id="A0AAV9WHF9"/>
<feature type="transmembrane region" description="Helical" evidence="11">
    <location>
        <begin position="111"/>
        <end position="130"/>
    </location>
</feature>
<keyword evidence="6 11" id="KW-0812">Transmembrane</keyword>
<keyword evidence="8" id="KW-0333">Golgi apparatus</keyword>
<name>A0AAV9WHF9_9PEZI</name>
<dbReference type="Proteomes" id="UP001370758">
    <property type="component" value="Unassembled WGS sequence"/>
</dbReference>
<evidence type="ECO:0000259" key="12">
    <source>
        <dbReference type="Pfam" id="PF09335"/>
    </source>
</evidence>
<comment type="subcellular location">
    <subcellularLocation>
        <location evidence="2">Golgi apparatus membrane</location>
        <topology evidence="2">Multi-pass membrane protein</topology>
    </subcellularLocation>
</comment>
<proteinExistence type="inferred from homology"/>
<protein>
    <recommendedName>
        <fullName evidence="4">Golgi apparatus membrane protein TVP38</fullName>
    </recommendedName>
    <alternativeName>
        <fullName evidence="5">Golgi apparatus membrane protein tvp38</fullName>
    </alternativeName>
</protein>
<evidence type="ECO:0000256" key="10">
    <source>
        <dbReference type="SAM" id="MobiDB-lite"/>
    </source>
</evidence>
<feature type="compositionally biased region" description="Basic and acidic residues" evidence="10">
    <location>
        <begin position="299"/>
        <end position="326"/>
    </location>
</feature>
<evidence type="ECO:0000256" key="11">
    <source>
        <dbReference type="SAM" id="Phobius"/>
    </source>
</evidence>
<dbReference type="PANTHER" id="PTHR47549:SF2">
    <property type="entry name" value="GOLGI APPARATUS MEMBRANE PROTEIN TVP38"/>
    <property type="match status" value="1"/>
</dbReference>
<feature type="domain" description="VTT" evidence="12">
    <location>
        <begin position="131"/>
        <end position="244"/>
    </location>
</feature>
<comment type="caution">
    <text evidence="13">The sequence shown here is derived from an EMBL/GenBank/DDBJ whole genome shotgun (WGS) entry which is preliminary data.</text>
</comment>
<dbReference type="PANTHER" id="PTHR47549">
    <property type="entry name" value="GOLGI APPARATUS MEMBRANE PROTEIN TVP38-RELATED"/>
    <property type="match status" value="1"/>
</dbReference>
<accession>A0AAV9WHF9</accession>
<comment type="function">
    <text evidence="1">Golgi membrane protein involved in vesicular trafficking and spindle migration.</text>
</comment>
<feature type="transmembrane region" description="Helical" evidence="11">
    <location>
        <begin position="255"/>
        <end position="276"/>
    </location>
</feature>
<evidence type="ECO:0000256" key="1">
    <source>
        <dbReference type="ARBA" id="ARBA00002978"/>
    </source>
</evidence>
<evidence type="ECO:0000256" key="9">
    <source>
        <dbReference type="ARBA" id="ARBA00023136"/>
    </source>
</evidence>
<feature type="region of interest" description="Disordered" evidence="10">
    <location>
        <begin position="298"/>
        <end position="343"/>
    </location>
</feature>
<keyword evidence="14" id="KW-1185">Reference proteome</keyword>
<dbReference type="InterPro" id="IPR032816">
    <property type="entry name" value="VTT_dom"/>
</dbReference>
<evidence type="ECO:0000256" key="7">
    <source>
        <dbReference type="ARBA" id="ARBA00022989"/>
    </source>
</evidence>
<feature type="transmembrane region" description="Helical" evidence="11">
    <location>
        <begin position="72"/>
        <end position="91"/>
    </location>
</feature>
<evidence type="ECO:0000313" key="14">
    <source>
        <dbReference type="Proteomes" id="UP001370758"/>
    </source>
</evidence>
<evidence type="ECO:0000256" key="4">
    <source>
        <dbReference type="ARBA" id="ARBA00013533"/>
    </source>
</evidence>
<dbReference type="GO" id="GO:0000139">
    <property type="term" value="C:Golgi membrane"/>
    <property type="evidence" value="ECO:0007669"/>
    <property type="project" value="UniProtKB-SubCell"/>
</dbReference>
<dbReference type="Pfam" id="PF09335">
    <property type="entry name" value="VTT_dom"/>
    <property type="match status" value="1"/>
</dbReference>
<keyword evidence="7 11" id="KW-1133">Transmembrane helix</keyword>
<evidence type="ECO:0000256" key="8">
    <source>
        <dbReference type="ARBA" id="ARBA00023034"/>
    </source>
</evidence>
<sequence>MPSDPGPGLTASELGPLRQSSRTTSTGHDLQVPSPQPRPAPAPDLPGRPPQLLQNPPEQVDYWKFIKEKKYWPWWVVLAVLVVLVVLMTVYHKDIVHWLQPVSARIRSLSWGWIIPVLILIALSFPPLFGHEIVIVLCGAVYGLWVGFGIVAAGTFTGEILTYFAFLTILRRKAESLEQKNLDYATLARITREGGFWAVFIVRISVVPGHFSTAVFAVCGVEFWAFALASFVTLPKQLTIIYLGVIIGNESGGRLVSSVVLGVTFLITVIAGIYILQKLKNTRKLIASEAQMLRGASMIEERSGGEGREQTTDATTEGHENRERTSPEALEAYAHGHREEEKP</sequence>
<gene>
    <name evidence="13" type="primary">TVP38_1</name>
    <name evidence="13" type="ORF">TWF481_003574</name>
</gene>
<evidence type="ECO:0000256" key="6">
    <source>
        <dbReference type="ARBA" id="ARBA00022692"/>
    </source>
</evidence>
<feature type="region of interest" description="Disordered" evidence="10">
    <location>
        <begin position="1"/>
        <end position="51"/>
    </location>
</feature>
<feature type="compositionally biased region" description="Pro residues" evidence="10">
    <location>
        <begin position="34"/>
        <end position="49"/>
    </location>
</feature>
<evidence type="ECO:0000256" key="2">
    <source>
        <dbReference type="ARBA" id="ARBA00004653"/>
    </source>
</evidence>
<comment type="similarity">
    <text evidence="3">Belongs to the TVP38/TMEM64 family.</text>
</comment>
<dbReference type="InterPro" id="IPR051076">
    <property type="entry name" value="Golgi_membrane_TVP38/TMEM64"/>
</dbReference>
<keyword evidence="9 11" id="KW-0472">Membrane</keyword>
<feature type="compositionally biased region" description="Basic and acidic residues" evidence="10">
    <location>
        <begin position="334"/>
        <end position="343"/>
    </location>
</feature>